<dbReference type="InterPro" id="IPR010610">
    <property type="entry name" value="EryCIII-like_C"/>
</dbReference>
<dbReference type="CDD" id="cd03784">
    <property type="entry name" value="GT1_Gtf-like"/>
    <property type="match status" value="1"/>
</dbReference>
<keyword evidence="2" id="KW-0808">Transferase</keyword>
<dbReference type="SUPFAM" id="SSF53756">
    <property type="entry name" value="UDP-Glycosyltransferase/glycogen phosphorylase"/>
    <property type="match status" value="1"/>
</dbReference>
<organism evidence="2 3">
    <name type="scientific">Terriglobus saanensis (strain ATCC BAA-1853 / DSM 23119 / SP1PR4)</name>
    <dbReference type="NCBI Taxonomy" id="401053"/>
    <lineage>
        <taxon>Bacteria</taxon>
        <taxon>Pseudomonadati</taxon>
        <taxon>Acidobacteriota</taxon>
        <taxon>Terriglobia</taxon>
        <taxon>Terriglobales</taxon>
        <taxon>Acidobacteriaceae</taxon>
        <taxon>Terriglobus</taxon>
    </lineage>
</organism>
<accession>E8UXJ3</accession>
<dbReference type="PANTHER" id="PTHR21015">
    <property type="entry name" value="UDP-N-ACETYLGLUCOSAMINE--N-ACETYLMURAMYL-(PENTAPEPTIDE) PYROPHOSPHORYL-UNDECAPRENOL N-ACETYLGLUCOSAMINE TRANSFERASE 1"/>
    <property type="match status" value="1"/>
</dbReference>
<dbReference type="InterPro" id="IPR002213">
    <property type="entry name" value="UDP_glucos_trans"/>
</dbReference>
<protein>
    <submittedName>
        <fullName evidence="2">Glycosyltransferase, MGT family</fullName>
    </submittedName>
</protein>
<gene>
    <name evidence="2" type="ordered locus">AciPR4_1108</name>
</gene>
<dbReference type="EMBL" id="CP002467">
    <property type="protein sequence ID" value="ADV81937.1"/>
    <property type="molecule type" value="Genomic_DNA"/>
</dbReference>
<sequence>MSNILVSVTPAPGHVNPLLLIAEHLSKAGHEVTFNSAEIFREKAEAVGLNFVPFLGAANLDYRLIPELLPDRAFAEPGLPQVDYDMEYFLGANIPDQYEGILDLIEKQRIDLVLTDFCFFGSFPLILGTKKRPPVVACGVAPYWMRRQEVSPFTGPDSTPEGLLRNAEHNRLVDEGLARSTASIQRILGRYGISTPIDSVLYAACALPDIFLQLTVEEFEYPIKTKPKNLRFVGPIIPKNTGKADEPEWLKRIDGSRPVIFVTQGTVANYDFNQLLGPTIAALAEENVELVVTGGGMDISGLQESPNVHLERYLPYHLVLPKADLFITNGGYNGVQQALSFGVPVIGAGITEDKPLVCARVAWSGTGIDLKTGSPTPEQIWDAVQLILGDRRYREAAKKMEKVFARHDALGTILKVVEAAIGTVHGQEPAK</sequence>
<evidence type="ECO:0000313" key="2">
    <source>
        <dbReference type="EMBL" id="ADV81937.1"/>
    </source>
</evidence>
<dbReference type="STRING" id="401053.AciPR4_1108"/>
<keyword evidence="3" id="KW-1185">Reference proteome</keyword>
<feature type="domain" description="Erythromycin biosynthesis protein CIII-like C-terminal" evidence="1">
    <location>
        <begin position="280"/>
        <end position="402"/>
    </location>
</feature>
<evidence type="ECO:0000259" key="1">
    <source>
        <dbReference type="Pfam" id="PF06722"/>
    </source>
</evidence>
<dbReference type="Gene3D" id="3.40.50.2000">
    <property type="entry name" value="Glycogen Phosphorylase B"/>
    <property type="match status" value="2"/>
</dbReference>
<dbReference type="RefSeq" id="WP_013567670.1">
    <property type="nucleotide sequence ID" value="NC_014963.1"/>
</dbReference>
<dbReference type="KEGG" id="tsa:AciPR4_1108"/>
<dbReference type="Pfam" id="PF06722">
    <property type="entry name" value="EryCIII-like_C"/>
    <property type="match status" value="1"/>
</dbReference>
<dbReference type="PANTHER" id="PTHR21015:SF22">
    <property type="entry name" value="GLYCOSYLTRANSFERASE"/>
    <property type="match status" value="1"/>
</dbReference>
<name>E8UXJ3_TERSS</name>
<dbReference type="eggNOG" id="COG1819">
    <property type="taxonomic scope" value="Bacteria"/>
</dbReference>
<dbReference type="OrthoDB" id="6620093at2"/>
<evidence type="ECO:0000313" key="3">
    <source>
        <dbReference type="Proteomes" id="UP000006844"/>
    </source>
</evidence>
<dbReference type="GO" id="GO:0016758">
    <property type="term" value="F:hexosyltransferase activity"/>
    <property type="evidence" value="ECO:0007669"/>
    <property type="project" value="UniProtKB-ARBA"/>
</dbReference>
<dbReference type="AlphaFoldDB" id="E8UXJ3"/>
<dbReference type="FunFam" id="3.40.50.2000:FF:000072">
    <property type="entry name" value="Glycosyl transferase"/>
    <property type="match status" value="1"/>
</dbReference>
<dbReference type="HOGENOM" id="CLU_000537_4_1_0"/>
<reference evidence="2 3" key="1">
    <citation type="journal article" date="2012" name="Stand. Genomic Sci.">
        <title>Complete genome sequence of Terriglobus saanensis type strain SP1PR4(T), an Acidobacteria from tundra soil.</title>
        <authorList>
            <person name="Rawat S.R."/>
            <person name="Mannisto M.K."/>
            <person name="Starovoytov V."/>
            <person name="Goodwin L."/>
            <person name="Nolan M."/>
            <person name="Hauser L."/>
            <person name="Land M."/>
            <person name="Davenport K.W."/>
            <person name="Woyke T."/>
            <person name="Haggblom M.M."/>
        </authorList>
    </citation>
    <scope>NUCLEOTIDE SEQUENCE</scope>
    <source>
        <strain evidence="3">ATCC BAA-1853 / DSM 23119 / SP1PR4</strain>
    </source>
</reference>
<dbReference type="Proteomes" id="UP000006844">
    <property type="component" value="Chromosome"/>
</dbReference>
<proteinExistence type="predicted"/>
<dbReference type="GO" id="GO:0008194">
    <property type="term" value="F:UDP-glycosyltransferase activity"/>
    <property type="evidence" value="ECO:0007669"/>
    <property type="project" value="InterPro"/>
</dbReference>